<protein>
    <submittedName>
        <fullName evidence="3">DUF871 domain-containing protein</fullName>
    </submittedName>
</protein>
<dbReference type="Gene3D" id="3.20.20.70">
    <property type="entry name" value="Aldolase class I"/>
    <property type="match status" value="1"/>
</dbReference>
<evidence type="ECO:0000259" key="2">
    <source>
        <dbReference type="Pfam" id="PF19200"/>
    </source>
</evidence>
<dbReference type="SUPFAM" id="SSF50891">
    <property type="entry name" value="Cyclophilin-like"/>
    <property type="match status" value="1"/>
</dbReference>
<dbReference type="Pfam" id="PF19200">
    <property type="entry name" value="MupG_N"/>
    <property type="match status" value="1"/>
</dbReference>
<dbReference type="Pfam" id="PF05913">
    <property type="entry name" value="MupG_C"/>
    <property type="match status" value="1"/>
</dbReference>
<evidence type="ECO:0000259" key="1">
    <source>
        <dbReference type="Pfam" id="PF05913"/>
    </source>
</evidence>
<name>A0A934M359_9CLOT</name>
<proteinExistence type="predicted"/>
<dbReference type="InterPro" id="IPR029000">
    <property type="entry name" value="Cyclophilin-like_dom_sf"/>
</dbReference>
<dbReference type="RefSeq" id="WP_211142177.1">
    <property type="nucleotide sequence ID" value="NZ_JAEEGB010000007.1"/>
</dbReference>
<dbReference type="Proteomes" id="UP000622687">
    <property type="component" value="Unassembled WGS sequence"/>
</dbReference>
<feature type="domain" description="6-phospho-N-acetylmuramidase C-terminal" evidence="1">
    <location>
        <begin position="250"/>
        <end position="356"/>
    </location>
</feature>
<dbReference type="InterPro" id="IPR043797">
    <property type="entry name" value="MupG_N"/>
</dbReference>
<dbReference type="AlphaFoldDB" id="A0A934M359"/>
<dbReference type="PANTHER" id="PTHR38435:SF2">
    <property type="entry name" value="DUF871 DOMAIN-CONTAINING PROTEIN"/>
    <property type="match status" value="1"/>
</dbReference>
<accession>A0A934M359</accession>
<comment type="caution">
    <text evidence="3">The sequence shown here is derived from an EMBL/GenBank/DDBJ whole genome shotgun (WGS) entry which is preliminary data.</text>
</comment>
<dbReference type="PANTHER" id="PTHR38435">
    <property type="match status" value="1"/>
</dbReference>
<dbReference type="InterPro" id="IPR043894">
    <property type="entry name" value="MupG_C"/>
</dbReference>
<dbReference type="InterPro" id="IPR017853">
    <property type="entry name" value="GH"/>
</dbReference>
<dbReference type="InterPro" id="IPR013785">
    <property type="entry name" value="Aldolase_TIM"/>
</dbReference>
<organism evidence="3 4">
    <name type="scientific">Clostridium aciditolerans</name>
    <dbReference type="NCBI Taxonomy" id="339861"/>
    <lineage>
        <taxon>Bacteria</taxon>
        <taxon>Bacillati</taxon>
        <taxon>Bacillota</taxon>
        <taxon>Clostridia</taxon>
        <taxon>Eubacteriales</taxon>
        <taxon>Clostridiaceae</taxon>
        <taxon>Clostridium</taxon>
    </lineage>
</organism>
<dbReference type="EMBL" id="JAEEGB010000007">
    <property type="protein sequence ID" value="MBI6872685.1"/>
    <property type="molecule type" value="Genomic_DNA"/>
</dbReference>
<dbReference type="InterPro" id="IPR008589">
    <property type="entry name" value="MupG"/>
</dbReference>
<sequence>MGKGISIYMGLNYSLEENIRYIKVARENGFDRIFTSLHIPEANYDIIINEFTSIIKEAKTLDMKVIADISPKGFEYLNIQQNDLRRIKEFGIDVLRIDYGFSPEEIAGFTKNECGLKIEINGSTVTEKFLREFESYDPCLENMQACHNFYPRMNTGISIDSLLRKNDMLKKLDMKISAFIPSLINKRPPLQEGLPTIEMHRFLKPEICAKHLYALGVDNVFFGDSIPSDKEICEVGSVPEDIIELKVNPMVSDNMSLDMLNYKSYTNRSDGAEDLVRAVESRMCMNSGVIKPGGITYRKKGSITVDNEGYLRYMGELQVCRRDLKEDSRVNVIGMVIEEELFLLDYIKDEGKFRFRIV</sequence>
<evidence type="ECO:0000313" key="4">
    <source>
        <dbReference type="Proteomes" id="UP000622687"/>
    </source>
</evidence>
<dbReference type="Gene3D" id="2.40.100.10">
    <property type="entry name" value="Cyclophilin-like"/>
    <property type="match status" value="1"/>
</dbReference>
<reference evidence="3" key="1">
    <citation type="submission" date="2020-12" db="EMBL/GenBank/DDBJ databases">
        <title>Clostridium thailandense sp. nov., a novel acetogenic bacterium isolated from peat land soil in Thailand.</title>
        <authorList>
            <person name="Chaikitkaew S."/>
            <person name="Birkeland N.K."/>
        </authorList>
    </citation>
    <scope>NUCLEOTIDE SEQUENCE</scope>
    <source>
        <strain evidence="3">DSM 17425</strain>
    </source>
</reference>
<feature type="domain" description="6-phospho-N-acetylmuramidase N-terminal" evidence="2">
    <location>
        <begin position="4"/>
        <end position="235"/>
    </location>
</feature>
<evidence type="ECO:0000313" key="3">
    <source>
        <dbReference type="EMBL" id="MBI6872685.1"/>
    </source>
</evidence>
<gene>
    <name evidence="3" type="ORF">I6U51_08165</name>
</gene>
<dbReference type="SUPFAM" id="SSF51445">
    <property type="entry name" value="(Trans)glycosidases"/>
    <property type="match status" value="1"/>
</dbReference>
<keyword evidence="4" id="KW-1185">Reference proteome</keyword>